<gene>
    <name evidence="1" type="ORF">TM35_000122900</name>
</gene>
<comment type="caution">
    <text evidence="1">The sequence shown here is derived from an EMBL/GenBank/DDBJ whole genome shotgun (WGS) entry which is preliminary data.</text>
</comment>
<reference evidence="1 2" key="1">
    <citation type="submission" date="2017-03" db="EMBL/GenBank/DDBJ databases">
        <title>An alternative strategy for trypanosome survival in the mammalian bloodstream revealed through genome and transcriptome analysis of the ubiquitous bovine parasite Trypanosoma (Megatrypanum) theileri.</title>
        <authorList>
            <person name="Kelly S."/>
            <person name="Ivens A."/>
            <person name="Mott A."/>
            <person name="O'Neill E."/>
            <person name="Emms D."/>
            <person name="Macleod O."/>
            <person name="Voorheis P."/>
            <person name="Matthews J."/>
            <person name="Matthews K."/>
            <person name="Carrington M."/>
        </authorList>
    </citation>
    <scope>NUCLEOTIDE SEQUENCE [LARGE SCALE GENOMIC DNA]</scope>
    <source>
        <strain evidence="1">Edinburgh</strain>
    </source>
</reference>
<dbReference type="AlphaFoldDB" id="A0A1X0NXV7"/>
<accession>A0A1X0NXV7</accession>
<evidence type="ECO:0000313" key="2">
    <source>
        <dbReference type="Proteomes" id="UP000192257"/>
    </source>
</evidence>
<dbReference type="Proteomes" id="UP000192257">
    <property type="component" value="Unassembled WGS sequence"/>
</dbReference>
<organism evidence="1 2">
    <name type="scientific">Trypanosoma theileri</name>
    <dbReference type="NCBI Taxonomy" id="67003"/>
    <lineage>
        <taxon>Eukaryota</taxon>
        <taxon>Discoba</taxon>
        <taxon>Euglenozoa</taxon>
        <taxon>Kinetoplastea</taxon>
        <taxon>Metakinetoplastina</taxon>
        <taxon>Trypanosomatida</taxon>
        <taxon>Trypanosomatidae</taxon>
        <taxon>Trypanosoma</taxon>
    </lineage>
</organism>
<proteinExistence type="predicted"/>
<sequence>MTLFSLYTNCCTDMKNKDMGTARSVHNDFPLLTLEWIGLCPGIAATRSVHSDFPLLTLEWIGLCPGIAATVSHEFLLVLHFCSIIVSASRSHSFFTFFFWYKDRWVVGV</sequence>
<keyword evidence="2" id="KW-1185">Reference proteome</keyword>
<protein>
    <submittedName>
        <fullName evidence="1">Uncharacterized protein</fullName>
    </submittedName>
</protein>
<dbReference type="GeneID" id="39985045"/>
<evidence type="ECO:0000313" key="1">
    <source>
        <dbReference type="EMBL" id="ORC89515.1"/>
    </source>
</evidence>
<name>A0A1X0NXV7_9TRYP</name>
<dbReference type="EMBL" id="NBCO01000012">
    <property type="protein sequence ID" value="ORC89515.1"/>
    <property type="molecule type" value="Genomic_DNA"/>
</dbReference>
<dbReference type="VEuPathDB" id="TriTrypDB:TM35_000122900"/>
<dbReference type="RefSeq" id="XP_028883581.1">
    <property type="nucleotide sequence ID" value="XM_029025265.1"/>
</dbReference>